<feature type="domain" description="Polymerase beta nucleotidyltransferase" evidence="1">
    <location>
        <begin position="7"/>
        <end position="97"/>
    </location>
</feature>
<dbReference type="InterPro" id="IPR052930">
    <property type="entry name" value="TA_antitoxin_MntA"/>
</dbReference>
<reference evidence="2" key="1">
    <citation type="journal article" date="2022" name="Environ. Microbiol.">
        <title>Geoalkalibacter halelectricus SAP #1 sp. nov. possessing extracellular electron transfer and mineral#reducing capabilities from a haloalkaline environment.</title>
        <authorList>
            <person name="Yadav S."/>
            <person name="Singh R."/>
            <person name="Sundharam S.S."/>
            <person name="Chaudhary S."/>
            <person name="Krishnamurthi S."/>
            <person name="Patil S.A."/>
        </authorList>
    </citation>
    <scope>NUCLEOTIDE SEQUENCE</scope>
    <source>
        <strain evidence="2">SAP-1</strain>
    </source>
</reference>
<dbReference type="SUPFAM" id="SSF81301">
    <property type="entry name" value="Nucleotidyltransferase"/>
    <property type="match status" value="1"/>
</dbReference>
<gene>
    <name evidence="2" type="ORF">L9S41_07775</name>
</gene>
<dbReference type="Gene3D" id="3.30.460.10">
    <property type="entry name" value="Beta Polymerase, domain 2"/>
    <property type="match status" value="1"/>
</dbReference>
<evidence type="ECO:0000313" key="2">
    <source>
        <dbReference type="EMBL" id="UWZ81277.1"/>
    </source>
</evidence>
<dbReference type="CDD" id="cd05403">
    <property type="entry name" value="NT_KNTase_like"/>
    <property type="match status" value="1"/>
</dbReference>
<dbReference type="Pfam" id="PF18765">
    <property type="entry name" value="Polbeta"/>
    <property type="match status" value="1"/>
</dbReference>
<evidence type="ECO:0000259" key="1">
    <source>
        <dbReference type="Pfam" id="PF18765"/>
    </source>
</evidence>
<sequence>MQVSIDQLKVVLAEIPQVKFAYLFGSHARGDAGPLSDIDVAVYLDRRLDPFRFRLSLLESLAHRLGTERFDLVTLNDASPLLRYEVVRQGVVIKENRQRRIPFEVRALSEYFDTEHLRKTQREYLKEQFGSGVRGGQ</sequence>
<dbReference type="EMBL" id="CP092109">
    <property type="protein sequence ID" value="UWZ81277.1"/>
    <property type="molecule type" value="Genomic_DNA"/>
</dbReference>
<keyword evidence="3" id="KW-1185">Reference proteome</keyword>
<dbReference type="PANTHER" id="PTHR43852:SF3">
    <property type="entry name" value="NUCLEOTIDYLTRANSFERASE"/>
    <property type="match status" value="1"/>
</dbReference>
<protein>
    <submittedName>
        <fullName evidence="2">Nucleotidyltransferase domain-containing protein</fullName>
    </submittedName>
</protein>
<organism evidence="2 3">
    <name type="scientific">Geoalkalibacter halelectricus</name>
    <dbReference type="NCBI Taxonomy" id="2847045"/>
    <lineage>
        <taxon>Bacteria</taxon>
        <taxon>Pseudomonadati</taxon>
        <taxon>Thermodesulfobacteriota</taxon>
        <taxon>Desulfuromonadia</taxon>
        <taxon>Desulfuromonadales</taxon>
        <taxon>Geoalkalibacteraceae</taxon>
        <taxon>Geoalkalibacter</taxon>
    </lineage>
</organism>
<dbReference type="InterPro" id="IPR043519">
    <property type="entry name" value="NT_sf"/>
</dbReference>
<dbReference type="Proteomes" id="UP001060414">
    <property type="component" value="Chromosome"/>
</dbReference>
<accession>A0ABY5ZTJ3</accession>
<dbReference type="RefSeq" id="WP_260749650.1">
    <property type="nucleotide sequence ID" value="NZ_CP092109.1"/>
</dbReference>
<dbReference type="PANTHER" id="PTHR43852">
    <property type="entry name" value="NUCLEOTIDYLTRANSFERASE"/>
    <property type="match status" value="1"/>
</dbReference>
<dbReference type="InterPro" id="IPR041633">
    <property type="entry name" value="Polbeta"/>
</dbReference>
<name>A0ABY5ZTJ3_9BACT</name>
<evidence type="ECO:0000313" key="3">
    <source>
        <dbReference type="Proteomes" id="UP001060414"/>
    </source>
</evidence>
<dbReference type="NCBIfam" id="NF047752">
    <property type="entry name" value="MntA_antitoxin"/>
    <property type="match status" value="1"/>
</dbReference>
<proteinExistence type="predicted"/>